<evidence type="ECO:0000313" key="2">
    <source>
        <dbReference type="Proteomes" id="UP000425916"/>
    </source>
</evidence>
<dbReference type="RefSeq" id="WP_170291097.1">
    <property type="nucleotide sequence ID" value="NZ_CP046244.1"/>
</dbReference>
<dbReference type="Proteomes" id="UP000425916">
    <property type="component" value="Chromosome"/>
</dbReference>
<organism evidence="1 2">
    <name type="scientific">Neomoorella glycerini</name>
    <dbReference type="NCBI Taxonomy" id="55779"/>
    <lineage>
        <taxon>Bacteria</taxon>
        <taxon>Bacillati</taxon>
        <taxon>Bacillota</taxon>
        <taxon>Clostridia</taxon>
        <taxon>Neomoorellales</taxon>
        <taxon>Neomoorellaceae</taxon>
        <taxon>Neomoorella</taxon>
    </lineage>
</organism>
<accession>A0A6I5ZUS5</accession>
<proteinExistence type="predicted"/>
<dbReference type="EMBL" id="CP046244">
    <property type="protein sequence ID" value="QGP93405.1"/>
    <property type="molecule type" value="Genomic_DNA"/>
</dbReference>
<reference evidence="1 2" key="1">
    <citation type="submission" date="2019-11" db="EMBL/GenBank/DDBJ databases">
        <title>Genome sequence of Moorella glycerini DSM11254.</title>
        <authorList>
            <person name="Poehlein A."/>
            <person name="Boeer T."/>
            <person name="Daniel R."/>
        </authorList>
    </citation>
    <scope>NUCLEOTIDE SEQUENCE [LARGE SCALE GENOMIC DNA]</scope>
    <source>
        <strain evidence="1 2">DSM 11254</strain>
    </source>
</reference>
<evidence type="ECO:0000313" key="1">
    <source>
        <dbReference type="EMBL" id="QGP93405.1"/>
    </source>
</evidence>
<keyword evidence="2" id="KW-1185">Reference proteome</keyword>
<gene>
    <name evidence="1" type="ORF">MGLY_28130</name>
</gene>
<name>A0A6I5ZUS5_9FIRM</name>
<sequence length="218" mass="24049">MPEGVKEAAARANEWISPYARGIALHPGQLGPGSGARDFSGRAYELLSALVEARALTQEASANILKCSRRTANSALKTLWYAGMARWVDVFTVVGPFRLWLPAESRPPLDAQEACRLAVYGLFFSLAKKEVPGFNWQLVKGKNSCLQAQMAFNGANGPEKWLIDAPRLEEEINSAADVYILPMEGRKGEIPGKKFTLDELLLRPGMLKEKIKLIENFS</sequence>
<dbReference type="AlphaFoldDB" id="A0A6I5ZUS5"/>
<protein>
    <submittedName>
        <fullName evidence="1">Uncharacterized protein</fullName>
    </submittedName>
</protein>